<dbReference type="EMBL" id="CAJOBP010032077">
    <property type="protein sequence ID" value="CAF4674304.1"/>
    <property type="molecule type" value="Genomic_DNA"/>
</dbReference>
<proteinExistence type="predicted"/>
<comment type="caution">
    <text evidence="1">The sequence shown here is derived from an EMBL/GenBank/DDBJ whole genome shotgun (WGS) entry which is preliminary data.</text>
</comment>
<dbReference type="Proteomes" id="UP000663873">
    <property type="component" value="Unassembled WGS sequence"/>
</dbReference>
<sequence>MADFIPGAMSFFFADDLAEVLTGQIGIRFKDQCIDMERRLHTLSEQLEFYAILAVQPINYSKTQAMFS</sequence>
<reference evidence="1" key="1">
    <citation type="submission" date="2021-02" db="EMBL/GenBank/DDBJ databases">
        <authorList>
            <person name="Nowell W R."/>
        </authorList>
    </citation>
    <scope>NUCLEOTIDE SEQUENCE</scope>
</reference>
<feature type="non-terminal residue" evidence="1">
    <location>
        <position position="68"/>
    </location>
</feature>
<organism evidence="1 2">
    <name type="scientific">Rotaria socialis</name>
    <dbReference type="NCBI Taxonomy" id="392032"/>
    <lineage>
        <taxon>Eukaryota</taxon>
        <taxon>Metazoa</taxon>
        <taxon>Spiralia</taxon>
        <taxon>Gnathifera</taxon>
        <taxon>Rotifera</taxon>
        <taxon>Eurotatoria</taxon>
        <taxon>Bdelloidea</taxon>
        <taxon>Philodinida</taxon>
        <taxon>Philodinidae</taxon>
        <taxon>Rotaria</taxon>
    </lineage>
</organism>
<keyword evidence="2" id="KW-1185">Reference proteome</keyword>
<evidence type="ECO:0000313" key="1">
    <source>
        <dbReference type="EMBL" id="CAF4674304.1"/>
    </source>
</evidence>
<protein>
    <submittedName>
        <fullName evidence="1">Uncharacterized protein</fullName>
    </submittedName>
</protein>
<dbReference type="AlphaFoldDB" id="A0A821GXX3"/>
<gene>
    <name evidence="1" type="ORF">UJA718_LOCUS34914</name>
</gene>
<name>A0A821GXX3_9BILA</name>
<accession>A0A821GXX3</accession>
<evidence type="ECO:0000313" key="2">
    <source>
        <dbReference type="Proteomes" id="UP000663873"/>
    </source>
</evidence>